<dbReference type="Proteomes" id="UP000618579">
    <property type="component" value="Unassembled WGS sequence"/>
</dbReference>
<protein>
    <submittedName>
        <fullName evidence="2">Uncharacterized protein</fullName>
    </submittedName>
</protein>
<keyword evidence="1" id="KW-0812">Transmembrane</keyword>
<name>A0ABX1ZIX5_9BACL</name>
<evidence type="ECO:0000313" key="2">
    <source>
        <dbReference type="EMBL" id="NOV00016.1"/>
    </source>
</evidence>
<keyword evidence="1" id="KW-1133">Transmembrane helix</keyword>
<keyword evidence="1" id="KW-0472">Membrane</keyword>
<dbReference type="RefSeq" id="WP_171682845.1">
    <property type="nucleotide sequence ID" value="NZ_WHNZ01000015.1"/>
</dbReference>
<keyword evidence="3" id="KW-1185">Reference proteome</keyword>
<evidence type="ECO:0000256" key="1">
    <source>
        <dbReference type="SAM" id="Phobius"/>
    </source>
</evidence>
<reference evidence="2 3" key="1">
    <citation type="submission" date="2019-10" db="EMBL/GenBank/DDBJ databases">
        <title>Description of Paenibacillus pedi sp. nov.</title>
        <authorList>
            <person name="Carlier A."/>
            <person name="Qi S."/>
        </authorList>
    </citation>
    <scope>NUCLEOTIDE SEQUENCE [LARGE SCALE GENOMIC DNA]</scope>
    <source>
        <strain evidence="2 3">LMG 31457</strain>
    </source>
</reference>
<organism evidence="2 3">
    <name type="scientific">Paenibacillus planticolens</name>
    <dbReference type="NCBI Taxonomy" id="2654976"/>
    <lineage>
        <taxon>Bacteria</taxon>
        <taxon>Bacillati</taxon>
        <taxon>Bacillota</taxon>
        <taxon>Bacilli</taxon>
        <taxon>Bacillales</taxon>
        <taxon>Paenibacillaceae</taxon>
        <taxon>Paenibacillus</taxon>
    </lineage>
</organism>
<feature type="transmembrane region" description="Helical" evidence="1">
    <location>
        <begin position="6"/>
        <end position="25"/>
    </location>
</feature>
<comment type="caution">
    <text evidence="2">The sequence shown here is derived from an EMBL/GenBank/DDBJ whole genome shotgun (WGS) entry which is preliminary data.</text>
</comment>
<sequence length="71" mass="8121">MFWLTMLTILWIVGCIFYVSIFAVAKQADQMAEAMFAKEFPQNTVSSTYCMTDDVQRFEKGHEVIGQVCLS</sequence>
<dbReference type="EMBL" id="WHNZ01000015">
    <property type="protein sequence ID" value="NOV00016.1"/>
    <property type="molecule type" value="Genomic_DNA"/>
</dbReference>
<evidence type="ECO:0000313" key="3">
    <source>
        <dbReference type="Proteomes" id="UP000618579"/>
    </source>
</evidence>
<gene>
    <name evidence="2" type="ORF">GC097_08305</name>
</gene>
<proteinExistence type="predicted"/>
<accession>A0ABX1ZIX5</accession>